<accession>A0A2K9MJU4</accession>
<evidence type="ECO:0000313" key="4">
    <source>
        <dbReference type="EMBL" id="AUM75306.1"/>
    </source>
</evidence>
<evidence type="ECO:0000256" key="2">
    <source>
        <dbReference type="SAM" id="MobiDB-lite"/>
    </source>
</evidence>
<sequence length="352" mass="37749">MAMTRGTCRWPKRPNPSDRGKRGMDMALQRRTILGAGFGMVGSTLLLAGAAGAQTAAAHADAAQPVGLPDSGTHLLLLGTMAGPVLDPSRMMASQAVIVDGAVYLVDCGYGTILRMIEAGLRPADVKAIFVTHHHSDHNADYANLVHLAWIQGIEDRIVSIGPPPFQAIHDAALAFHHEDIRIRIEGTGRKPIEGYFEVREVTEPGLVYEDDKIRVTAAIATHPPFSTALGFRFETPDRSIVFSGDTVASEQITALAEGADVLVHEAMYVPGIDAMLAKRPYVPPKLRDFLMDGHTTAEDAGRIAAQAGVATLVLTHLLPGDQPQVTDEIWAAEAAKEFDGRIVVGHDLLLL</sequence>
<dbReference type="InterPro" id="IPR044094">
    <property type="entry name" value="AtsA-like_MBL-fold"/>
</dbReference>
<evidence type="ECO:0000256" key="1">
    <source>
        <dbReference type="ARBA" id="ARBA00022801"/>
    </source>
</evidence>
<dbReference type="Proteomes" id="UP000234882">
    <property type="component" value="Chromosome"/>
</dbReference>
<keyword evidence="5" id="KW-1185">Reference proteome</keyword>
<dbReference type="AlphaFoldDB" id="A0A2K9MJU4"/>
<dbReference type="SUPFAM" id="SSF56281">
    <property type="entry name" value="Metallo-hydrolase/oxidoreductase"/>
    <property type="match status" value="1"/>
</dbReference>
<proteinExistence type="predicted"/>
<dbReference type="InterPro" id="IPR001279">
    <property type="entry name" value="Metallo-B-lactamas"/>
</dbReference>
<dbReference type="Pfam" id="PF00753">
    <property type="entry name" value="Lactamase_B"/>
    <property type="match status" value="1"/>
</dbReference>
<dbReference type="Gene3D" id="3.60.15.10">
    <property type="entry name" value="Ribonuclease Z/Hydroxyacylglutathione hydrolase-like"/>
    <property type="match status" value="1"/>
</dbReference>
<gene>
    <name evidence="4" type="ORF">CYR75_14295</name>
</gene>
<dbReference type="KEGG" id="paru:CYR75_14295"/>
<dbReference type="PANTHER" id="PTHR46018:SF2">
    <property type="entry name" value="ZINC PHOSPHODIESTERASE ELAC PROTEIN 1"/>
    <property type="match status" value="1"/>
</dbReference>
<reference evidence="5" key="1">
    <citation type="submission" date="2017-12" db="EMBL/GenBank/DDBJ databases">
        <title>Genomic analysis of Paracoccus sp. CBA4604.</title>
        <authorList>
            <person name="Roh S.W."/>
            <person name="Kim J.Y."/>
            <person name="Kim J.S."/>
        </authorList>
    </citation>
    <scope>NUCLEOTIDE SEQUENCE [LARGE SCALE GENOMIC DNA]</scope>
    <source>
        <strain evidence="5">CBA4604</strain>
    </source>
</reference>
<protein>
    <submittedName>
        <fullName evidence="4">MBL fold metallo-hydrolase</fullName>
    </submittedName>
</protein>
<dbReference type="EMBL" id="CP025583">
    <property type="protein sequence ID" value="AUM75306.1"/>
    <property type="molecule type" value="Genomic_DNA"/>
</dbReference>
<organism evidence="4 5">
    <name type="scientific">Paracoccus jeotgali</name>
    <dbReference type="NCBI Taxonomy" id="2065379"/>
    <lineage>
        <taxon>Bacteria</taxon>
        <taxon>Pseudomonadati</taxon>
        <taxon>Pseudomonadota</taxon>
        <taxon>Alphaproteobacteria</taxon>
        <taxon>Rhodobacterales</taxon>
        <taxon>Paracoccaceae</taxon>
        <taxon>Paracoccus</taxon>
    </lineage>
</organism>
<evidence type="ECO:0000259" key="3">
    <source>
        <dbReference type="SMART" id="SM00849"/>
    </source>
</evidence>
<dbReference type="PANTHER" id="PTHR46018">
    <property type="entry name" value="ZINC PHOSPHODIESTERASE ELAC PROTEIN 1"/>
    <property type="match status" value="1"/>
</dbReference>
<dbReference type="SMART" id="SM00849">
    <property type="entry name" value="Lactamase_B"/>
    <property type="match status" value="1"/>
</dbReference>
<evidence type="ECO:0000313" key="5">
    <source>
        <dbReference type="Proteomes" id="UP000234882"/>
    </source>
</evidence>
<dbReference type="GO" id="GO:0042781">
    <property type="term" value="F:3'-tRNA processing endoribonuclease activity"/>
    <property type="evidence" value="ECO:0007669"/>
    <property type="project" value="TreeGrafter"/>
</dbReference>
<feature type="region of interest" description="Disordered" evidence="2">
    <location>
        <begin position="1"/>
        <end position="22"/>
    </location>
</feature>
<name>A0A2K9MJU4_9RHOB</name>
<keyword evidence="1 4" id="KW-0378">Hydrolase</keyword>
<dbReference type="CDD" id="cd07719">
    <property type="entry name" value="arylsulfatase_AtsA-like_MBL-fold"/>
    <property type="match status" value="1"/>
</dbReference>
<feature type="domain" description="Metallo-beta-lactamase" evidence="3">
    <location>
        <begin position="92"/>
        <end position="295"/>
    </location>
</feature>
<dbReference type="InterPro" id="IPR036866">
    <property type="entry name" value="RibonucZ/Hydroxyglut_hydro"/>
</dbReference>